<dbReference type="AlphaFoldDB" id="A0A2P2PSK1"/>
<protein>
    <submittedName>
        <fullName evidence="1">Uncharacterized protein</fullName>
    </submittedName>
</protein>
<proteinExistence type="predicted"/>
<reference evidence="1" key="1">
    <citation type="submission" date="2018-02" db="EMBL/GenBank/DDBJ databases">
        <title>Rhizophora mucronata_Transcriptome.</title>
        <authorList>
            <person name="Meera S.P."/>
            <person name="Sreeshan A."/>
            <person name="Augustine A."/>
        </authorList>
    </citation>
    <scope>NUCLEOTIDE SEQUENCE</scope>
    <source>
        <tissue evidence="1">Leaf</tissue>
    </source>
</reference>
<evidence type="ECO:0000313" key="1">
    <source>
        <dbReference type="EMBL" id="MBX57710.1"/>
    </source>
</evidence>
<name>A0A2P2PSK1_RHIMU</name>
<dbReference type="EMBL" id="GGEC01077226">
    <property type="protein sequence ID" value="MBX57710.1"/>
    <property type="molecule type" value="Transcribed_RNA"/>
</dbReference>
<sequence length="30" mass="3753">MLESVQRCNQWLNMGKWSLEFKLKALYFCW</sequence>
<organism evidence="1">
    <name type="scientific">Rhizophora mucronata</name>
    <name type="common">Asiatic mangrove</name>
    <dbReference type="NCBI Taxonomy" id="61149"/>
    <lineage>
        <taxon>Eukaryota</taxon>
        <taxon>Viridiplantae</taxon>
        <taxon>Streptophyta</taxon>
        <taxon>Embryophyta</taxon>
        <taxon>Tracheophyta</taxon>
        <taxon>Spermatophyta</taxon>
        <taxon>Magnoliopsida</taxon>
        <taxon>eudicotyledons</taxon>
        <taxon>Gunneridae</taxon>
        <taxon>Pentapetalae</taxon>
        <taxon>rosids</taxon>
        <taxon>fabids</taxon>
        <taxon>Malpighiales</taxon>
        <taxon>Rhizophoraceae</taxon>
        <taxon>Rhizophora</taxon>
    </lineage>
</organism>
<accession>A0A2P2PSK1</accession>